<dbReference type="RefSeq" id="WP_188968959.1">
    <property type="nucleotide sequence ID" value="NZ_BMOL01000002.1"/>
</dbReference>
<dbReference type="Gene3D" id="3.50.50.100">
    <property type="match status" value="1"/>
</dbReference>
<feature type="region of interest" description="Disordered" evidence="1">
    <location>
        <begin position="96"/>
        <end position="122"/>
    </location>
</feature>
<organism evidence="2 3">
    <name type="scientific">Deinococcus aerolatus</name>
    <dbReference type="NCBI Taxonomy" id="522487"/>
    <lineage>
        <taxon>Bacteria</taxon>
        <taxon>Thermotogati</taxon>
        <taxon>Deinococcota</taxon>
        <taxon>Deinococci</taxon>
        <taxon>Deinococcales</taxon>
        <taxon>Deinococcaceae</taxon>
        <taxon>Deinococcus</taxon>
    </lineage>
</organism>
<protein>
    <submittedName>
        <fullName evidence="2">Uncharacterized protein</fullName>
    </submittedName>
</protein>
<name>A0ABQ2G1N9_9DEIO</name>
<sequence length="122" mass="13339">MQGQTRLCSGGDTARLKHPTSAGDCPFNGMWASHNMARSLQAWSLKRFSYRRLGQAPGLERSDGVGELLGVPLTGSAAWWLRRLFLVWHMPPKVQGARFGGNAAPPPGAHRGGRPALNPRRR</sequence>
<gene>
    <name evidence="2" type="ORF">GCM10010840_06220</name>
</gene>
<evidence type="ECO:0000313" key="2">
    <source>
        <dbReference type="EMBL" id="GGL70862.1"/>
    </source>
</evidence>
<accession>A0ABQ2G1N9</accession>
<reference evidence="3" key="1">
    <citation type="journal article" date="2019" name="Int. J. Syst. Evol. Microbiol.">
        <title>The Global Catalogue of Microorganisms (GCM) 10K type strain sequencing project: providing services to taxonomists for standard genome sequencing and annotation.</title>
        <authorList>
            <consortium name="The Broad Institute Genomics Platform"/>
            <consortium name="The Broad Institute Genome Sequencing Center for Infectious Disease"/>
            <person name="Wu L."/>
            <person name="Ma J."/>
        </authorList>
    </citation>
    <scope>NUCLEOTIDE SEQUENCE [LARGE SCALE GENOMIC DNA]</scope>
    <source>
        <strain evidence="3">JCM 15442</strain>
    </source>
</reference>
<feature type="region of interest" description="Disordered" evidence="1">
    <location>
        <begin position="1"/>
        <end position="20"/>
    </location>
</feature>
<proteinExistence type="predicted"/>
<evidence type="ECO:0000256" key="1">
    <source>
        <dbReference type="SAM" id="MobiDB-lite"/>
    </source>
</evidence>
<dbReference type="Proteomes" id="UP000639973">
    <property type="component" value="Unassembled WGS sequence"/>
</dbReference>
<keyword evidence="3" id="KW-1185">Reference proteome</keyword>
<evidence type="ECO:0000313" key="3">
    <source>
        <dbReference type="Proteomes" id="UP000639973"/>
    </source>
</evidence>
<dbReference type="EMBL" id="BMOL01000002">
    <property type="protein sequence ID" value="GGL70862.1"/>
    <property type="molecule type" value="Genomic_DNA"/>
</dbReference>
<comment type="caution">
    <text evidence="2">The sequence shown here is derived from an EMBL/GenBank/DDBJ whole genome shotgun (WGS) entry which is preliminary data.</text>
</comment>